<evidence type="ECO:0000256" key="1">
    <source>
        <dbReference type="SAM" id="Phobius"/>
    </source>
</evidence>
<dbReference type="EMBL" id="ABVL01000025">
    <property type="protein sequence ID" value="EDY17020.1"/>
    <property type="molecule type" value="Genomic_DNA"/>
</dbReference>
<evidence type="ECO:0000313" key="2">
    <source>
        <dbReference type="EMBL" id="EDY17020.1"/>
    </source>
</evidence>
<evidence type="ECO:0008006" key="4">
    <source>
        <dbReference type="Google" id="ProtNLM"/>
    </source>
</evidence>
<reference evidence="2 3" key="1">
    <citation type="journal article" date="2011" name="J. Bacteriol.">
        <title>Genome sequence of Chthoniobacter flavus Ellin428, an aerobic heterotrophic soil bacterium.</title>
        <authorList>
            <person name="Kant R."/>
            <person name="van Passel M.W."/>
            <person name="Palva A."/>
            <person name="Lucas S."/>
            <person name="Lapidus A."/>
            <person name="Glavina Del Rio T."/>
            <person name="Dalin E."/>
            <person name="Tice H."/>
            <person name="Bruce D."/>
            <person name="Goodwin L."/>
            <person name="Pitluck S."/>
            <person name="Larimer F.W."/>
            <person name="Land M.L."/>
            <person name="Hauser L."/>
            <person name="Sangwan P."/>
            <person name="de Vos W.M."/>
            <person name="Janssen P.H."/>
            <person name="Smidt H."/>
        </authorList>
    </citation>
    <scope>NUCLEOTIDE SEQUENCE [LARGE SCALE GENOMIC DNA]</scope>
    <source>
        <strain evidence="2 3">Ellin428</strain>
    </source>
</reference>
<dbReference type="Proteomes" id="UP000005824">
    <property type="component" value="Unassembled WGS sequence"/>
</dbReference>
<gene>
    <name evidence="2" type="ORF">CfE428DRAFT_5507</name>
</gene>
<name>B4D9B7_9BACT</name>
<keyword evidence="1" id="KW-1133">Transmembrane helix</keyword>
<protein>
    <recommendedName>
        <fullName evidence="4">Lipocalin-like domain-containing protein</fullName>
    </recommendedName>
</protein>
<dbReference type="InParanoid" id="B4D9B7"/>
<keyword evidence="3" id="KW-1185">Reference proteome</keyword>
<dbReference type="STRING" id="497964.CfE428DRAFT_5507"/>
<keyword evidence="1" id="KW-0472">Membrane</keyword>
<accession>B4D9B7</accession>
<proteinExistence type="predicted"/>
<evidence type="ECO:0000313" key="3">
    <source>
        <dbReference type="Proteomes" id="UP000005824"/>
    </source>
</evidence>
<sequence length="159" mass="18389">MLFESIRIERLRSDSLRFILAFRLLPLRRVKTFLLLIVIAVVGYLVYQKNVIRKHEMLIGTWGLERDVHGVACKAIMNLKSNGDGSVEYDGKYQERIISKDAFGTWQSNSDTFAFTFTRGEIPQLVNGKYYGGHILTLDEKTLSYKTSQNGVETWHRLR</sequence>
<keyword evidence="1" id="KW-0812">Transmembrane</keyword>
<comment type="caution">
    <text evidence="2">The sequence shown here is derived from an EMBL/GenBank/DDBJ whole genome shotgun (WGS) entry which is preliminary data.</text>
</comment>
<organism evidence="2 3">
    <name type="scientific">Chthoniobacter flavus Ellin428</name>
    <dbReference type="NCBI Taxonomy" id="497964"/>
    <lineage>
        <taxon>Bacteria</taxon>
        <taxon>Pseudomonadati</taxon>
        <taxon>Verrucomicrobiota</taxon>
        <taxon>Spartobacteria</taxon>
        <taxon>Chthoniobacterales</taxon>
        <taxon>Chthoniobacteraceae</taxon>
        <taxon>Chthoniobacter</taxon>
    </lineage>
</organism>
<feature type="transmembrane region" description="Helical" evidence="1">
    <location>
        <begin position="30"/>
        <end position="47"/>
    </location>
</feature>
<dbReference type="AlphaFoldDB" id="B4D9B7"/>